<keyword evidence="1" id="KW-0812">Transmembrane</keyword>
<keyword evidence="1" id="KW-1133">Transmembrane helix</keyword>
<dbReference type="PANTHER" id="PTHR46709">
    <property type="entry name" value="PROTEIN CBG23488-RELATED"/>
    <property type="match status" value="1"/>
</dbReference>
<name>A0A0M3I8R8_ASCLU</name>
<dbReference type="PANTHER" id="PTHR46709:SF8">
    <property type="entry name" value="G-PROTEIN COUPLED RECEPTORS FAMILY 1 PROFILE DOMAIN-CONTAINING PROTEIN"/>
    <property type="match status" value="1"/>
</dbReference>
<feature type="transmembrane region" description="Helical" evidence="1">
    <location>
        <begin position="83"/>
        <end position="103"/>
    </location>
</feature>
<dbReference type="AlphaFoldDB" id="A0A0M3I8R8"/>
<evidence type="ECO:0000313" key="2">
    <source>
        <dbReference type="Proteomes" id="UP000036681"/>
    </source>
</evidence>
<sequence>MGVELTALARNRYFDGIWRFWTRKITTVFLPFFVLAYCNAAIVYNLQKSERNRMVRRLILNVTLGPNAEPLRLKSRLKTATRMLIMVVTCYLCANIIDVFIAAWEHIDGESLMQFGEFYTLATDVASLLSVLAASLRLPIYVINDAVIRKEVANVICSLISRLKRYCPLMAMLSQSKKKQVNFSSRVEMPKAHLIDERVTLTDREGRSGIGMLILARASIESDRHNHLTPSASFTTIQQNKRTIEDDDNILVTYTNDFVHNSLITTSPTNHDNVASFIRSPEEIHSWYRRI</sequence>
<keyword evidence="2" id="KW-1185">Reference proteome</keyword>
<protein>
    <submittedName>
        <fullName evidence="3">G_PROTEIN_RECEP_F1_2 domain-containing protein</fullName>
    </submittedName>
</protein>
<dbReference type="WBParaSite" id="ALUE_0001376901-mRNA-1">
    <property type="protein sequence ID" value="ALUE_0001376901-mRNA-1"/>
    <property type="gene ID" value="ALUE_0001376901"/>
</dbReference>
<evidence type="ECO:0000313" key="3">
    <source>
        <dbReference type="WBParaSite" id="ALUE_0001376901-mRNA-1"/>
    </source>
</evidence>
<accession>A0A0M3I8R8</accession>
<feature type="transmembrane region" description="Helical" evidence="1">
    <location>
        <begin position="118"/>
        <end position="140"/>
    </location>
</feature>
<dbReference type="Proteomes" id="UP000036681">
    <property type="component" value="Unplaced"/>
</dbReference>
<evidence type="ECO:0000256" key="1">
    <source>
        <dbReference type="SAM" id="Phobius"/>
    </source>
</evidence>
<proteinExistence type="predicted"/>
<keyword evidence="1" id="KW-0472">Membrane</keyword>
<organism evidence="2 3">
    <name type="scientific">Ascaris lumbricoides</name>
    <name type="common">Giant roundworm</name>
    <dbReference type="NCBI Taxonomy" id="6252"/>
    <lineage>
        <taxon>Eukaryota</taxon>
        <taxon>Metazoa</taxon>
        <taxon>Ecdysozoa</taxon>
        <taxon>Nematoda</taxon>
        <taxon>Chromadorea</taxon>
        <taxon>Rhabditida</taxon>
        <taxon>Spirurina</taxon>
        <taxon>Ascaridomorpha</taxon>
        <taxon>Ascaridoidea</taxon>
        <taxon>Ascarididae</taxon>
        <taxon>Ascaris</taxon>
    </lineage>
</organism>
<dbReference type="SUPFAM" id="SSF81321">
    <property type="entry name" value="Family A G protein-coupled receptor-like"/>
    <property type="match status" value="1"/>
</dbReference>
<feature type="transmembrane region" description="Helical" evidence="1">
    <location>
        <begin position="28"/>
        <end position="46"/>
    </location>
</feature>
<dbReference type="Gene3D" id="1.20.1070.10">
    <property type="entry name" value="Rhodopsin 7-helix transmembrane proteins"/>
    <property type="match status" value="1"/>
</dbReference>
<reference evidence="3" key="1">
    <citation type="submission" date="2017-02" db="UniProtKB">
        <authorList>
            <consortium name="WormBaseParasite"/>
        </authorList>
    </citation>
    <scope>IDENTIFICATION</scope>
</reference>